<name>A0ABS7SLF0_9BURK</name>
<sequence>MQSDNRQMDEAVSMVHQHLANLPPDQRKQLEGMMAKNGMQMPTQGKDGALQIKMCITPDMAAANQLPMQEVGHCTQKRSAVVGKTMKVSFACSKPEASGDGQVTFNTDTDYTMKMKVTTTATGTPEVMHMNMTGRWLTSDCGSIKPTAK</sequence>
<gene>
    <name evidence="1" type="ORF">I4X03_007025</name>
</gene>
<reference evidence="1 2" key="2">
    <citation type="submission" date="2021-08" db="EMBL/GenBank/DDBJ databases">
        <title>Massilia sp. R798.</title>
        <authorList>
            <person name="Baek J.H."/>
            <person name="Jung H.S."/>
            <person name="Kim K.R."/>
            <person name="Jeon C.O."/>
        </authorList>
    </citation>
    <scope>NUCLEOTIDE SEQUENCE [LARGE SCALE GENOMIC DNA]</scope>
    <source>
        <strain evidence="1 2">R798</strain>
    </source>
</reference>
<keyword evidence="2" id="KW-1185">Reference proteome</keyword>
<evidence type="ECO:0000313" key="1">
    <source>
        <dbReference type="EMBL" id="MBZ2207008.1"/>
    </source>
</evidence>
<dbReference type="Proteomes" id="UP000809349">
    <property type="component" value="Unassembled WGS sequence"/>
</dbReference>
<proteinExistence type="predicted"/>
<organism evidence="1 2">
    <name type="scientific">Massilia soli</name>
    <dbReference type="NCBI Taxonomy" id="2792854"/>
    <lineage>
        <taxon>Bacteria</taxon>
        <taxon>Pseudomonadati</taxon>
        <taxon>Pseudomonadota</taxon>
        <taxon>Betaproteobacteria</taxon>
        <taxon>Burkholderiales</taxon>
        <taxon>Oxalobacteraceae</taxon>
        <taxon>Telluria group</taxon>
        <taxon>Massilia</taxon>
    </lineage>
</organism>
<reference evidence="1 2" key="1">
    <citation type="submission" date="2021-01" db="EMBL/GenBank/DDBJ databases">
        <authorList>
            <person name="Ruan W."/>
            <person name="Khan S.A."/>
            <person name="Jeon C.O."/>
        </authorList>
    </citation>
    <scope>NUCLEOTIDE SEQUENCE [LARGE SCALE GENOMIC DNA]</scope>
    <source>
        <strain evidence="1 2">R798</strain>
    </source>
</reference>
<dbReference type="EMBL" id="JAFBIL020000002">
    <property type="protein sequence ID" value="MBZ2207008.1"/>
    <property type="molecule type" value="Genomic_DNA"/>
</dbReference>
<protein>
    <submittedName>
        <fullName evidence="1">DUF3617 domain-containing protein</fullName>
    </submittedName>
</protein>
<dbReference type="InterPro" id="IPR022061">
    <property type="entry name" value="DUF3617"/>
</dbReference>
<accession>A0ABS7SLF0</accession>
<evidence type="ECO:0000313" key="2">
    <source>
        <dbReference type="Proteomes" id="UP000809349"/>
    </source>
</evidence>
<comment type="caution">
    <text evidence="1">The sequence shown here is derived from an EMBL/GenBank/DDBJ whole genome shotgun (WGS) entry which is preliminary data.</text>
</comment>
<dbReference type="Pfam" id="PF12276">
    <property type="entry name" value="DUF3617"/>
    <property type="match status" value="1"/>
</dbReference>